<feature type="compositionally biased region" description="Basic residues" evidence="1">
    <location>
        <begin position="188"/>
        <end position="197"/>
    </location>
</feature>
<dbReference type="EMBL" id="BKCJ010010253">
    <property type="protein sequence ID" value="GEU90750.1"/>
    <property type="molecule type" value="Genomic_DNA"/>
</dbReference>
<feature type="region of interest" description="Disordered" evidence="1">
    <location>
        <begin position="439"/>
        <end position="568"/>
    </location>
</feature>
<feature type="compositionally biased region" description="Basic and acidic residues" evidence="1">
    <location>
        <begin position="463"/>
        <end position="478"/>
    </location>
</feature>
<evidence type="ECO:0000256" key="1">
    <source>
        <dbReference type="SAM" id="MobiDB-lite"/>
    </source>
</evidence>
<proteinExistence type="predicted"/>
<protein>
    <recommendedName>
        <fullName evidence="3">Reverse transcriptase Ty1/copia-type domain-containing protein</fullName>
    </recommendedName>
</protein>
<dbReference type="PANTHER" id="PTHR11439:SF509">
    <property type="entry name" value="RNA-DIRECTED DNA POLYMERASE"/>
    <property type="match status" value="1"/>
</dbReference>
<reference evidence="2" key="1">
    <citation type="journal article" date="2019" name="Sci. Rep.">
        <title>Draft genome of Tanacetum cinerariifolium, the natural source of mosquito coil.</title>
        <authorList>
            <person name="Yamashiro T."/>
            <person name="Shiraishi A."/>
            <person name="Satake H."/>
            <person name="Nakayama K."/>
        </authorList>
    </citation>
    <scope>NUCLEOTIDE SEQUENCE</scope>
</reference>
<feature type="compositionally biased region" description="Basic and acidic residues" evidence="1">
    <location>
        <begin position="517"/>
        <end position="543"/>
    </location>
</feature>
<evidence type="ECO:0000313" key="2">
    <source>
        <dbReference type="EMBL" id="GEU90750.1"/>
    </source>
</evidence>
<gene>
    <name evidence="2" type="ORF">Tci_062728</name>
</gene>
<dbReference type="AlphaFoldDB" id="A0A6L2NX27"/>
<feature type="region of interest" description="Disordered" evidence="1">
    <location>
        <begin position="163"/>
        <end position="222"/>
    </location>
</feature>
<feature type="compositionally biased region" description="Low complexity" evidence="1">
    <location>
        <begin position="479"/>
        <end position="495"/>
    </location>
</feature>
<comment type="caution">
    <text evidence="2">The sequence shown here is derived from an EMBL/GenBank/DDBJ whole genome shotgun (WGS) entry which is preliminary data.</text>
</comment>
<evidence type="ECO:0008006" key="3">
    <source>
        <dbReference type="Google" id="ProtNLM"/>
    </source>
</evidence>
<dbReference type="PANTHER" id="PTHR11439">
    <property type="entry name" value="GAG-POL-RELATED RETROTRANSPOSON"/>
    <property type="match status" value="1"/>
</dbReference>
<feature type="compositionally biased region" description="Acidic residues" evidence="1">
    <location>
        <begin position="499"/>
        <end position="516"/>
    </location>
</feature>
<name>A0A6L2NX27_TANCI</name>
<feature type="compositionally biased region" description="Polar residues" evidence="1">
    <location>
        <begin position="544"/>
        <end position="561"/>
    </location>
</feature>
<accession>A0A6L2NX27</accession>
<sequence>MSFVTAQQTKLDLELVPKEKRLEIRKCNGRLNPGKKQREPTFQVVLDALALTPCYSVFLTTADDPEVYIGHKKQDKMYYSRFTKVIVHHLLTKDKTISKRKKIGMHTFRDDYLINTLRFIYAKEESQVYGARLPKSMTSPEIQETKAYKTYLGYDTGVTPPKKARKFKKPASPKLSIVSVSPEEPTRKSKRVKRPAKKSSDAPTEDEFVKTPSNDTDDEDEIKIKDKTKGDEDKGMYYTTNQFDDDVNVRLNEPVTTDEGFIQKEGTDAEMTNVQQGNENLNIALNQVIDDAHVTVSIILQKTEVLVTSSSHSSDLAYKFLNFSDIPHTDIEIVSPMDFHVHHEEVSNFAPLVIKSNITESFEHAVLAKESLQPKSTYEAIATLTEFELKKILIDKIDKSQSYLTATEHRECYDGLIKSDDLNKSLFSTYDKVYSLKRSQKYKDKDEDPSAGSDQGLKKRKTSKDAELTKGPKTKESRSGLSKGTKSQSTSSGKSVQAEEPDFEVADSDMPQDQEENLGKDDEEPKGKVASKRDWFTKPKRPQEPTNYDWNEGKTPQQGPTQRPAFKHFKGTRSNYAELKYDFEECYRALSEKLDWDNPKDGDYPFDLTKPLPLVINRNRQMVPVDYCFDNDLKYLQGGISIMTYTTSITKTNSAQYDLPGIEDMVSNIWSPVKAAYDKHALWGRNRLMRLDELYKFNNCTLTRLQTSLDDITKNIQMEYLPQRIWSTLEKKRARIMIKAIDKGLKENRMMRSFEKVYLDWLIFPAYEAIFPAYQQESRKHVESLILKQAPKALYDELSTFLLQNGFSKGTIDSTLFTRRFDDDILVVNQSPSGIFIKQSKYVHEILKKYGLNTCDIIGTPMVIKDKLDLDHIGTLVDATEYRSMIGALMHLTSSRPDIVHATCVYARYQAQPIEKHLKEDTPIDRLEVLKYDIGKGSKVRTGIMPTETKLTLEQTQQVMMGILLEPTSNKLLVGDVGDSL</sequence>
<organism evidence="2">
    <name type="scientific">Tanacetum cinerariifolium</name>
    <name type="common">Dalmatian daisy</name>
    <name type="synonym">Chrysanthemum cinerariifolium</name>
    <dbReference type="NCBI Taxonomy" id="118510"/>
    <lineage>
        <taxon>Eukaryota</taxon>
        <taxon>Viridiplantae</taxon>
        <taxon>Streptophyta</taxon>
        <taxon>Embryophyta</taxon>
        <taxon>Tracheophyta</taxon>
        <taxon>Spermatophyta</taxon>
        <taxon>Magnoliopsida</taxon>
        <taxon>eudicotyledons</taxon>
        <taxon>Gunneridae</taxon>
        <taxon>Pentapetalae</taxon>
        <taxon>asterids</taxon>
        <taxon>campanulids</taxon>
        <taxon>Asterales</taxon>
        <taxon>Asteraceae</taxon>
        <taxon>Asteroideae</taxon>
        <taxon>Anthemideae</taxon>
        <taxon>Anthemidinae</taxon>
        <taxon>Tanacetum</taxon>
    </lineage>
</organism>